<reference evidence="1 2" key="1">
    <citation type="submission" date="2024-04" db="EMBL/GenBank/DDBJ databases">
        <title>Phyllosticta paracitricarpa is synonymous to the EU quarantine fungus P. citricarpa based on phylogenomic analyses.</title>
        <authorList>
            <consortium name="Lawrence Berkeley National Laboratory"/>
            <person name="Van ingen-buijs V.A."/>
            <person name="Van westerhoven A.C."/>
            <person name="Haridas S."/>
            <person name="Skiadas P."/>
            <person name="Martin F."/>
            <person name="Groenewald J.Z."/>
            <person name="Crous P.W."/>
            <person name="Seidl M.F."/>
        </authorList>
    </citation>
    <scope>NUCLEOTIDE SEQUENCE [LARGE SCALE GENOMIC DNA]</scope>
    <source>
        <strain evidence="1 2">CBS 141358</strain>
    </source>
</reference>
<protein>
    <submittedName>
        <fullName evidence="1">Uncharacterized protein</fullName>
    </submittedName>
</protein>
<organism evidence="1 2">
    <name type="scientific">Phyllosticta paracitricarpa</name>
    <dbReference type="NCBI Taxonomy" id="2016321"/>
    <lineage>
        <taxon>Eukaryota</taxon>
        <taxon>Fungi</taxon>
        <taxon>Dikarya</taxon>
        <taxon>Ascomycota</taxon>
        <taxon>Pezizomycotina</taxon>
        <taxon>Dothideomycetes</taxon>
        <taxon>Dothideomycetes incertae sedis</taxon>
        <taxon>Botryosphaeriales</taxon>
        <taxon>Phyllostictaceae</taxon>
        <taxon>Phyllosticta</taxon>
    </lineage>
</organism>
<evidence type="ECO:0000313" key="2">
    <source>
        <dbReference type="Proteomes" id="UP001367316"/>
    </source>
</evidence>
<accession>A0ABR1NJX2</accession>
<comment type="caution">
    <text evidence="1">The sequence shown here is derived from an EMBL/GenBank/DDBJ whole genome shotgun (WGS) entry which is preliminary data.</text>
</comment>
<dbReference type="Proteomes" id="UP001367316">
    <property type="component" value="Unassembled WGS sequence"/>
</dbReference>
<dbReference type="EMBL" id="JBBPBF010000001">
    <property type="protein sequence ID" value="KAK7615481.1"/>
    <property type="molecule type" value="Genomic_DNA"/>
</dbReference>
<keyword evidence="2" id="KW-1185">Reference proteome</keyword>
<name>A0ABR1NJX2_9PEZI</name>
<proteinExistence type="predicted"/>
<evidence type="ECO:0000313" key="1">
    <source>
        <dbReference type="EMBL" id="KAK7615481.1"/>
    </source>
</evidence>
<gene>
    <name evidence="1" type="ORF">JOL62DRAFT_7506</name>
</gene>
<sequence length="196" mass="22117">MRGERHSSLRLQIRRHPAISSPFYPPPEREILFHRHESRPSIGRRATVALQLTASSFYSAEHPRGRKRESIWRSRRACCPKLLATLPLRALLLFCVQNLMTEKPASHQPCSCPIQGHGLLPPEVDLPNNRPTSALQKVRLGQEQSQLPPLFTCLLTEKLTTRTKATLGCPAVPDKIRRLSHTFVYIMSASVMVSKG</sequence>